<feature type="transmembrane region" description="Helical" evidence="12">
    <location>
        <begin position="49"/>
        <end position="69"/>
    </location>
</feature>
<evidence type="ECO:0000256" key="1">
    <source>
        <dbReference type="ARBA" id="ARBA00004429"/>
    </source>
</evidence>
<feature type="transmembrane region" description="Helical" evidence="12">
    <location>
        <begin position="89"/>
        <end position="113"/>
    </location>
</feature>
<comment type="subcellular location">
    <subcellularLocation>
        <location evidence="1">Cell inner membrane</location>
        <topology evidence="1">Multi-pass membrane protein</topology>
    </subcellularLocation>
</comment>
<reference evidence="14 15" key="1">
    <citation type="submission" date="2021-11" db="EMBL/GenBank/DDBJ databases">
        <title>Draft genome sequence of Actinomycetospora sp. SF1 isolated from the rhizosphere soil.</title>
        <authorList>
            <person name="Duangmal K."/>
            <person name="Chantavorakit T."/>
        </authorList>
    </citation>
    <scope>NUCLEOTIDE SEQUENCE [LARGE SCALE GENOMIC DNA]</scope>
    <source>
        <strain evidence="14 15">TBRC 5722</strain>
    </source>
</reference>
<dbReference type="EMBL" id="JAJNDB010000005">
    <property type="protein sequence ID" value="MCD2195975.1"/>
    <property type="molecule type" value="Genomic_DNA"/>
</dbReference>
<evidence type="ECO:0000256" key="6">
    <source>
        <dbReference type="ARBA" id="ARBA00022723"/>
    </source>
</evidence>
<evidence type="ECO:0000256" key="9">
    <source>
        <dbReference type="ARBA" id="ARBA00023004"/>
    </source>
</evidence>
<evidence type="ECO:0000313" key="14">
    <source>
        <dbReference type="EMBL" id="MCD2195975.1"/>
    </source>
</evidence>
<dbReference type="Pfam" id="PF00487">
    <property type="entry name" value="FA_desaturase"/>
    <property type="match status" value="1"/>
</dbReference>
<evidence type="ECO:0000256" key="3">
    <source>
        <dbReference type="ARBA" id="ARBA00022475"/>
    </source>
</evidence>
<proteinExistence type="inferred from homology"/>
<organism evidence="14 15">
    <name type="scientific">Actinomycetospora endophytica</name>
    <dbReference type="NCBI Taxonomy" id="2291215"/>
    <lineage>
        <taxon>Bacteria</taxon>
        <taxon>Bacillati</taxon>
        <taxon>Actinomycetota</taxon>
        <taxon>Actinomycetes</taxon>
        <taxon>Pseudonocardiales</taxon>
        <taxon>Pseudonocardiaceae</taxon>
        <taxon>Actinomycetospora</taxon>
    </lineage>
</organism>
<gene>
    <name evidence="14" type="ORF">LQ327_21630</name>
</gene>
<evidence type="ECO:0000256" key="12">
    <source>
        <dbReference type="SAM" id="Phobius"/>
    </source>
</evidence>
<comment type="similarity">
    <text evidence="2">Belongs to the fatty acid desaturase type 1 family. AlkB subfamily.</text>
</comment>
<keyword evidence="9" id="KW-0408">Iron</keyword>
<feature type="domain" description="Fatty acid desaturase" evidence="13">
    <location>
        <begin position="124"/>
        <end position="345"/>
    </location>
</feature>
<evidence type="ECO:0000256" key="10">
    <source>
        <dbReference type="ARBA" id="ARBA00023033"/>
    </source>
</evidence>
<evidence type="ECO:0000256" key="5">
    <source>
        <dbReference type="ARBA" id="ARBA00022692"/>
    </source>
</evidence>
<keyword evidence="11 12" id="KW-0472">Membrane</keyword>
<comment type="caution">
    <text evidence="14">The sequence shown here is derived from an EMBL/GenBank/DDBJ whole genome shotgun (WGS) entry which is preliminary data.</text>
</comment>
<dbReference type="CDD" id="cd03512">
    <property type="entry name" value="Alkane-hydroxylase"/>
    <property type="match status" value="1"/>
</dbReference>
<keyword evidence="4" id="KW-0997">Cell inner membrane</keyword>
<sequence length="394" mass="45352">MTVEQAPDEALEEQEPWRDKRRYLWPLGTVMPALPIAGFGLVHLTGLSLFWWLGPIILFLVLPALDILIGRTSENPPDSERARLEADKYYRWITYLFLPVQYVSLVFTCWVWATQDLGFVDQLGLALTMGVVSGIAINTAHELGHKREENERWLSKIALASSGYGHFYVEHNRGHHVRVATPEDPASSRFGEGFWEFLPRTVWGSLRSSWHLEVKRFSRHDKSAWSLRNDILISWAMTIVLFTALCLVFGVSVLPWLVVQAVVGFTLLEIVNYLEHYGLKRGKRDDGRYERVDPRHSWNADHTVSNLLLYQLQRHSDHHANPIRRYQTLRHFEESPQLPSGYGTMIVVAVFPPLWRAMMDPKVVAHYDGDMTQSNILPRKRAKVLARYGLTETA</sequence>
<evidence type="ECO:0000256" key="7">
    <source>
        <dbReference type="ARBA" id="ARBA00022989"/>
    </source>
</evidence>
<feature type="transmembrane region" description="Helical" evidence="12">
    <location>
        <begin position="232"/>
        <end position="251"/>
    </location>
</feature>
<keyword evidence="8" id="KW-0560">Oxidoreductase</keyword>
<dbReference type="PANTHER" id="PTHR38674:SF1">
    <property type="entry name" value="ALKANE 1-MONOOXYGENASE 1"/>
    <property type="match status" value="1"/>
</dbReference>
<keyword evidence="7 12" id="KW-1133">Transmembrane helix</keyword>
<dbReference type="Proteomes" id="UP001199469">
    <property type="component" value="Unassembled WGS sequence"/>
</dbReference>
<dbReference type="PANTHER" id="PTHR38674">
    <property type="entry name" value="ALKANE 1-MONOOXYGENASE 1"/>
    <property type="match status" value="1"/>
</dbReference>
<dbReference type="RefSeq" id="WP_230737834.1">
    <property type="nucleotide sequence ID" value="NZ_JAJNDB010000005.1"/>
</dbReference>
<keyword evidence="6" id="KW-0479">Metal-binding</keyword>
<dbReference type="InterPro" id="IPR005804">
    <property type="entry name" value="FA_desaturase_dom"/>
</dbReference>
<feature type="transmembrane region" description="Helical" evidence="12">
    <location>
        <begin position="23"/>
        <end position="43"/>
    </location>
</feature>
<name>A0ABS8PCH8_9PSEU</name>
<feature type="transmembrane region" description="Helical" evidence="12">
    <location>
        <begin position="119"/>
        <end position="137"/>
    </location>
</feature>
<protein>
    <submittedName>
        <fullName evidence="14">Alkane 1-monooxygenase</fullName>
    </submittedName>
</protein>
<keyword evidence="3" id="KW-1003">Cell membrane</keyword>
<keyword evidence="5 12" id="KW-0812">Transmembrane</keyword>
<keyword evidence="15" id="KW-1185">Reference proteome</keyword>
<keyword evidence="10" id="KW-0503">Monooxygenase</keyword>
<evidence type="ECO:0000259" key="13">
    <source>
        <dbReference type="Pfam" id="PF00487"/>
    </source>
</evidence>
<feature type="transmembrane region" description="Helical" evidence="12">
    <location>
        <begin position="257"/>
        <end position="274"/>
    </location>
</feature>
<evidence type="ECO:0000256" key="11">
    <source>
        <dbReference type="ARBA" id="ARBA00023136"/>
    </source>
</evidence>
<dbReference type="InterPro" id="IPR033885">
    <property type="entry name" value="AlkB/XylM"/>
</dbReference>
<evidence type="ECO:0000256" key="4">
    <source>
        <dbReference type="ARBA" id="ARBA00022519"/>
    </source>
</evidence>
<evidence type="ECO:0000313" key="15">
    <source>
        <dbReference type="Proteomes" id="UP001199469"/>
    </source>
</evidence>
<accession>A0ABS8PCH8</accession>
<evidence type="ECO:0000256" key="2">
    <source>
        <dbReference type="ARBA" id="ARBA00010823"/>
    </source>
</evidence>
<evidence type="ECO:0000256" key="8">
    <source>
        <dbReference type="ARBA" id="ARBA00023002"/>
    </source>
</evidence>